<dbReference type="GO" id="GO:0004252">
    <property type="term" value="F:serine-type endopeptidase activity"/>
    <property type="evidence" value="ECO:0007669"/>
    <property type="project" value="UniProtKB-UniRule"/>
</dbReference>
<dbReference type="Proteomes" id="UP000218505">
    <property type="component" value="Chromosome"/>
</dbReference>
<evidence type="ECO:0000256" key="1">
    <source>
        <dbReference type="ARBA" id="ARBA00011073"/>
    </source>
</evidence>
<keyword evidence="2 6" id="KW-0645">Protease</keyword>
<name>A0A290Z4I8_9PSEU</name>
<dbReference type="AlphaFoldDB" id="A0A290Z4I8"/>
<dbReference type="SUPFAM" id="SSF49785">
    <property type="entry name" value="Galactose-binding domain-like"/>
    <property type="match status" value="1"/>
</dbReference>
<dbReference type="Pfam" id="PF01483">
    <property type="entry name" value="P_proprotein"/>
    <property type="match status" value="1"/>
</dbReference>
<evidence type="ECO:0000256" key="4">
    <source>
        <dbReference type="ARBA" id="ARBA00022825"/>
    </source>
</evidence>
<accession>A0A290Z4I8</accession>
<dbReference type="InterPro" id="IPR002884">
    <property type="entry name" value="P_dom"/>
</dbReference>
<evidence type="ECO:0000259" key="9">
    <source>
        <dbReference type="PROSITE" id="PS51829"/>
    </source>
</evidence>
<dbReference type="PANTHER" id="PTHR43806:SF11">
    <property type="entry name" value="CEREVISIN-RELATED"/>
    <property type="match status" value="1"/>
</dbReference>
<dbReference type="Gene3D" id="2.60.120.260">
    <property type="entry name" value="Galactose-binding domain-like"/>
    <property type="match status" value="1"/>
</dbReference>
<feature type="compositionally biased region" description="Basic and acidic residues" evidence="8">
    <location>
        <begin position="1"/>
        <end position="13"/>
    </location>
</feature>
<keyword evidence="4 6" id="KW-0720">Serine protease</keyword>
<evidence type="ECO:0000256" key="3">
    <source>
        <dbReference type="ARBA" id="ARBA00022801"/>
    </source>
</evidence>
<dbReference type="InterPro" id="IPR023827">
    <property type="entry name" value="Peptidase_S8_Asp-AS"/>
</dbReference>
<dbReference type="GO" id="GO:0006508">
    <property type="term" value="P:proteolysis"/>
    <property type="evidence" value="ECO:0007669"/>
    <property type="project" value="UniProtKB-KW"/>
</dbReference>
<feature type="region of interest" description="Disordered" evidence="8">
    <location>
        <begin position="421"/>
        <end position="446"/>
    </location>
</feature>
<proteinExistence type="inferred from homology"/>
<sequence length="563" mass="57503">MSASHREWADRASRPAPGTDARSTRWRKRATASAIAVVTGVGLLASAGAAGAADAEGEIRAVPGAKVVSNRYLVVLKDSPEASWSVGSKLVTRFGGRVRVTWSDALQGFSFEGTERQARRLAADARVSFVEPVTEVTTSGTQTGAAWGLDRLDQRALPLDGKYTYPNTAANVTAYVVDTGIRTSHTDFGGRATIGYDAVGDGRNGQDCNGHGTHVAGTIGGTTYGVAKQVKLVGVRVLNCQGSGTSEQVVNGLNWITRNAVKPAVANLSLSGGVNSAIDQAVRASVASGVTYVVAAGNGDAQGNPKDACSVSPARVGEAVVVGATDRTDTKASFSNYGTCVDVFAPGVSIVSDTASGDTSTASYSGTSMAAPHVAGVAALLLSATPSLSPAQVESKIVSSATPNAVKNPMTGSPNRLLFAPQATTTTPPPTTTTPTTPPVTTTPTTPSAKVFTNGADVVIPQSRSVASAITVSGLTGSAPSALSVTVAIKHPSRGDLQIDLLGPSGRAYRLANLNSNDTAANLNTTYKVDASGEAASGSWRLRILDVLRPASTGTLDSWSLTF</sequence>
<dbReference type="PROSITE" id="PS00137">
    <property type="entry name" value="SUBTILASE_HIS"/>
    <property type="match status" value="1"/>
</dbReference>
<dbReference type="InterPro" id="IPR000209">
    <property type="entry name" value="Peptidase_S8/S53_dom"/>
</dbReference>
<feature type="region of interest" description="Disordered" evidence="8">
    <location>
        <begin position="1"/>
        <end position="26"/>
    </location>
</feature>
<dbReference type="InterPro" id="IPR015500">
    <property type="entry name" value="Peptidase_S8_subtilisin-rel"/>
</dbReference>
<evidence type="ECO:0000256" key="7">
    <source>
        <dbReference type="RuleBase" id="RU003355"/>
    </source>
</evidence>
<evidence type="ECO:0000313" key="11">
    <source>
        <dbReference type="Proteomes" id="UP000218505"/>
    </source>
</evidence>
<evidence type="ECO:0000256" key="2">
    <source>
        <dbReference type="ARBA" id="ARBA00022670"/>
    </source>
</evidence>
<dbReference type="InterPro" id="IPR023828">
    <property type="entry name" value="Peptidase_S8_Ser-AS"/>
</dbReference>
<dbReference type="KEGG" id="apre:CNX65_12025"/>
<dbReference type="SUPFAM" id="SSF52743">
    <property type="entry name" value="Subtilisin-like"/>
    <property type="match status" value="1"/>
</dbReference>
<dbReference type="InterPro" id="IPR050131">
    <property type="entry name" value="Peptidase_S8_subtilisin-like"/>
</dbReference>
<keyword evidence="11" id="KW-1185">Reference proteome</keyword>
<dbReference type="PROSITE" id="PS00136">
    <property type="entry name" value="SUBTILASE_ASP"/>
    <property type="match status" value="1"/>
</dbReference>
<organism evidence="10 11">
    <name type="scientific">Actinosynnema pretiosum</name>
    <dbReference type="NCBI Taxonomy" id="42197"/>
    <lineage>
        <taxon>Bacteria</taxon>
        <taxon>Bacillati</taxon>
        <taxon>Actinomycetota</taxon>
        <taxon>Actinomycetes</taxon>
        <taxon>Pseudonocardiales</taxon>
        <taxon>Pseudonocardiaceae</taxon>
        <taxon>Actinosynnema</taxon>
    </lineage>
</organism>
<dbReference type="Gene3D" id="3.30.70.80">
    <property type="entry name" value="Peptidase S8 propeptide/proteinase inhibitor I9"/>
    <property type="match status" value="1"/>
</dbReference>
<comment type="similarity">
    <text evidence="1 6 7">Belongs to the peptidase S8 family.</text>
</comment>
<evidence type="ECO:0000256" key="8">
    <source>
        <dbReference type="SAM" id="MobiDB-lite"/>
    </source>
</evidence>
<evidence type="ECO:0000256" key="5">
    <source>
        <dbReference type="PIRSR" id="PIRSR615500-1"/>
    </source>
</evidence>
<dbReference type="InterPro" id="IPR022398">
    <property type="entry name" value="Peptidase_S8_His-AS"/>
</dbReference>
<dbReference type="InterPro" id="IPR036852">
    <property type="entry name" value="Peptidase_S8/S53_dom_sf"/>
</dbReference>
<dbReference type="PANTHER" id="PTHR43806">
    <property type="entry name" value="PEPTIDASE S8"/>
    <property type="match status" value="1"/>
</dbReference>
<keyword evidence="3 6" id="KW-0378">Hydrolase</keyword>
<dbReference type="Gene3D" id="3.40.50.200">
    <property type="entry name" value="Peptidase S8/S53 domain"/>
    <property type="match status" value="1"/>
</dbReference>
<reference evidence="10" key="1">
    <citation type="submission" date="2017-09" db="EMBL/GenBank/DDBJ databases">
        <title>Complete Genome Sequence of ansamitocin-producing Bacterium Actinosynnema pretiosum X47.</title>
        <authorList>
            <person name="Cao G."/>
            <person name="Zong G."/>
            <person name="Zhong C."/>
            <person name="Fu J."/>
        </authorList>
    </citation>
    <scope>NUCLEOTIDE SEQUENCE [LARGE SCALE GENOMIC DNA]</scope>
    <source>
        <strain evidence="10">X47</strain>
    </source>
</reference>
<dbReference type="FunFam" id="3.40.50.200:FF:000014">
    <property type="entry name" value="Proteinase K"/>
    <property type="match status" value="1"/>
</dbReference>
<dbReference type="PROSITE" id="PS51892">
    <property type="entry name" value="SUBTILASE"/>
    <property type="match status" value="1"/>
</dbReference>
<gene>
    <name evidence="10" type="ORF">CNX65_12025</name>
</gene>
<evidence type="ECO:0000256" key="6">
    <source>
        <dbReference type="PROSITE-ProRule" id="PRU01240"/>
    </source>
</evidence>
<dbReference type="InterPro" id="IPR034193">
    <property type="entry name" value="PCSK9_ProteinaseK-like"/>
</dbReference>
<feature type="active site" description="Charge relay system" evidence="5 6">
    <location>
        <position position="178"/>
    </location>
</feature>
<protein>
    <submittedName>
        <fullName evidence="10">Serine protease</fullName>
    </submittedName>
</protein>
<dbReference type="RefSeq" id="WP_096492862.1">
    <property type="nucleotide sequence ID" value="NZ_CP023445.1"/>
</dbReference>
<dbReference type="EMBL" id="CP023445">
    <property type="protein sequence ID" value="ATE53936.1"/>
    <property type="molecule type" value="Genomic_DNA"/>
</dbReference>
<dbReference type="PROSITE" id="PS00138">
    <property type="entry name" value="SUBTILASE_SER"/>
    <property type="match status" value="1"/>
</dbReference>
<dbReference type="PRINTS" id="PR00723">
    <property type="entry name" value="SUBTILISIN"/>
</dbReference>
<dbReference type="InterPro" id="IPR037045">
    <property type="entry name" value="S8pro/Inhibitor_I9_sf"/>
</dbReference>
<dbReference type="SUPFAM" id="SSF54897">
    <property type="entry name" value="Protease propeptides/inhibitors"/>
    <property type="match status" value="1"/>
</dbReference>
<feature type="active site" description="Charge relay system" evidence="5 6">
    <location>
        <position position="211"/>
    </location>
</feature>
<evidence type="ECO:0000313" key="10">
    <source>
        <dbReference type="EMBL" id="ATE53936.1"/>
    </source>
</evidence>
<feature type="domain" description="P/Homo B" evidence="9">
    <location>
        <begin position="437"/>
        <end position="563"/>
    </location>
</feature>
<dbReference type="Pfam" id="PF00082">
    <property type="entry name" value="Peptidase_S8"/>
    <property type="match status" value="1"/>
</dbReference>
<dbReference type="CDD" id="cd04077">
    <property type="entry name" value="Peptidases_S8_PCSK9_ProteinaseK_like"/>
    <property type="match status" value="1"/>
</dbReference>
<dbReference type="InterPro" id="IPR008979">
    <property type="entry name" value="Galactose-bd-like_sf"/>
</dbReference>
<feature type="compositionally biased region" description="Pro residues" evidence="8">
    <location>
        <begin position="427"/>
        <end position="438"/>
    </location>
</feature>
<dbReference type="PROSITE" id="PS51829">
    <property type="entry name" value="P_HOMO_B"/>
    <property type="match status" value="1"/>
</dbReference>
<feature type="active site" description="Charge relay system" evidence="5 6">
    <location>
        <position position="368"/>
    </location>
</feature>
<dbReference type="GO" id="GO:0005615">
    <property type="term" value="C:extracellular space"/>
    <property type="evidence" value="ECO:0007669"/>
    <property type="project" value="TreeGrafter"/>
</dbReference>